<protein>
    <submittedName>
        <fullName evidence="1">Uncharacterized protein</fullName>
    </submittedName>
</protein>
<name>A0ACC3CIP9_PYRYE</name>
<sequence length="223" mass="24786">MSLERRYERGGDPTGGRPKPLTTPTSSVDHRESHTTSTSWPPRTWPCSVPGWTRSPAERTPFPTAASSPQWRLAHRRRHSRRHPRRPRAPLRPPAHAARAARLRSQPPPGWPAPSLECPCPPREQAPARRVRATPHPRLGCLPSLGGRGPAAPDQERLPPQPRRRPRRPPSSPSPHSAWPPSFDRRTPTRTSVSPADRPSGSPSAAPRPPPPRQPPTRRSPRP</sequence>
<proteinExistence type="predicted"/>
<evidence type="ECO:0000313" key="1">
    <source>
        <dbReference type="EMBL" id="KAK1869743.1"/>
    </source>
</evidence>
<keyword evidence="2" id="KW-1185">Reference proteome</keyword>
<comment type="caution">
    <text evidence="1">The sequence shown here is derived from an EMBL/GenBank/DDBJ whole genome shotgun (WGS) entry which is preliminary data.</text>
</comment>
<accession>A0ACC3CIP9</accession>
<reference evidence="1" key="1">
    <citation type="submission" date="2019-11" db="EMBL/GenBank/DDBJ databases">
        <title>Nori genome reveals adaptations in red seaweeds to the harsh intertidal environment.</title>
        <authorList>
            <person name="Wang D."/>
            <person name="Mao Y."/>
        </authorList>
    </citation>
    <scope>NUCLEOTIDE SEQUENCE</scope>
    <source>
        <tissue evidence="1">Gametophyte</tissue>
    </source>
</reference>
<dbReference type="EMBL" id="CM020620">
    <property type="protein sequence ID" value="KAK1869743.1"/>
    <property type="molecule type" value="Genomic_DNA"/>
</dbReference>
<gene>
    <name evidence="1" type="ORF">I4F81_012209</name>
</gene>
<organism evidence="1 2">
    <name type="scientific">Pyropia yezoensis</name>
    <name type="common">Susabi-nori</name>
    <name type="synonym">Porphyra yezoensis</name>
    <dbReference type="NCBI Taxonomy" id="2788"/>
    <lineage>
        <taxon>Eukaryota</taxon>
        <taxon>Rhodophyta</taxon>
        <taxon>Bangiophyceae</taxon>
        <taxon>Bangiales</taxon>
        <taxon>Bangiaceae</taxon>
        <taxon>Pyropia</taxon>
    </lineage>
</organism>
<evidence type="ECO:0000313" key="2">
    <source>
        <dbReference type="Proteomes" id="UP000798662"/>
    </source>
</evidence>
<dbReference type="Proteomes" id="UP000798662">
    <property type="component" value="Chromosome 3"/>
</dbReference>